<feature type="transmembrane region" description="Helical" evidence="2">
    <location>
        <begin position="129"/>
        <end position="147"/>
    </location>
</feature>
<gene>
    <name evidence="3" type="ORF">AMON00008_LOCUS28083</name>
</gene>
<keyword evidence="2" id="KW-1133">Transmembrane helix</keyword>
<dbReference type="EMBL" id="HBNR01040532">
    <property type="protein sequence ID" value="CAE4599003.1"/>
    <property type="molecule type" value="Transcribed_RNA"/>
</dbReference>
<proteinExistence type="predicted"/>
<dbReference type="Pfam" id="PF06912">
    <property type="entry name" value="DUF1275"/>
    <property type="match status" value="1"/>
</dbReference>
<feature type="transmembrane region" description="Helical" evidence="2">
    <location>
        <begin position="276"/>
        <end position="298"/>
    </location>
</feature>
<accession>A0A7S4VA90</accession>
<dbReference type="PANTHER" id="PTHR37314:SF4">
    <property type="entry name" value="UPF0700 TRANSMEMBRANE PROTEIN YOAK"/>
    <property type="match status" value="1"/>
</dbReference>
<feature type="transmembrane region" description="Helical" evidence="2">
    <location>
        <begin position="78"/>
        <end position="97"/>
    </location>
</feature>
<feature type="transmembrane region" description="Helical" evidence="2">
    <location>
        <begin position="252"/>
        <end position="270"/>
    </location>
</feature>
<evidence type="ECO:0000256" key="1">
    <source>
        <dbReference type="SAM" id="MobiDB-lite"/>
    </source>
</evidence>
<evidence type="ECO:0000313" key="3">
    <source>
        <dbReference type="EMBL" id="CAE4599003.1"/>
    </source>
</evidence>
<organism evidence="3">
    <name type="scientific">Alexandrium monilatum</name>
    <dbReference type="NCBI Taxonomy" id="311494"/>
    <lineage>
        <taxon>Eukaryota</taxon>
        <taxon>Sar</taxon>
        <taxon>Alveolata</taxon>
        <taxon>Dinophyceae</taxon>
        <taxon>Gonyaulacales</taxon>
        <taxon>Pyrocystaceae</taxon>
        <taxon>Alexandrium</taxon>
    </lineage>
</organism>
<keyword evidence="2" id="KW-0812">Transmembrane</keyword>
<feature type="compositionally biased region" description="Polar residues" evidence="1">
    <location>
        <begin position="1"/>
        <end position="10"/>
    </location>
</feature>
<dbReference type="PANTHER" id="PTHR37314">
    <property type="entry name" value="SLR0142 PROTEIN"/>
    <property type="match status" value="1"/>
</dbReference>
<sequence length="384" mass="39877">MADTEQSSPSADEHAAFRQQEGGAREAKPAEPKAPPDPPRPGGEDVGTAPPKKEPSQMSAASEKILLARRVFQVSKTVRAGGALLALCAGMVNAVAFKHLGSFVSHATGTATKIGLGLQDSSVADAGESALLVLSFVCGSTVCGLLIGKNTIHFGLALYDFCLLGVSALLVATGLLADRPSAKFLAASACGLQNGMATIWGGAVIRTTHVTGLVTDVGLLIGRLTSIFLRKRCGRAFDVVDTAEVADDVSKLTVLLTLGTAFFLGAVAGAQLEESIGEYAFFVPAGVTGSIGIAYSAYRVLVLHQRFFSVEEMEAVDLPAEVFEGDAGSTDGAVGAASAPRSRAASYDDDLLLSYCTHAHQMEPVFTVPRGALLEEGRQRSGTY</sequence>
<reference evidence="3" key="1">
    <citation type="submission" date="2021-01" db="EMBL/GenBank/DDBJ databases">
        <authorList>
            <person name="Corre E."/>
            <person name="Pelletier E."/>
            <person name="Niang G."/>
            <person name="Scheremetjew M."/>
            <person name="Finn R."/>
            <person name="Kale V."/>
            <person name="Holt S."/>
            <person name="Cochrane G."/>
            <person name="Meng A."/>
            <person name="Brown T."/>
            <person name="Cohen L."/>
        </authorList>
    </citation>
    <scope>NUCLEOTIDE SEQUENCE</scope>
    <source>
        <strain evidence="3">CCMP3105</strain>
    </source>
</reference>
<feature type="transmembrane region" description="Helical" evidence="2">
    <location>
        <begin position="197"/>
        <end position="222"/>
    </location>
</feature>
<evidence type="ECO:0000256" key="2">
    <source>
        <dbReference type="SAM" id="Phobius"/>
    </source>
</evidence>
<dbReference type="InterPro" id="IPR010699">
    <property type="entry name" value="DUF1275"/>
</dbReference>
<name>A0A7S4VA90_9DINO</name>
<feature type="transmembrane region" description="Helical" evidence="2">
    <location>
        <begin position="154"/>
        <end position="177"/>
    </location>
</feature>
<keyword evidence="2" id="KW-0472">Membrane</keyword>
<feature type="compositionally biased region" description="Pro residues" evidence="1">
    <location>
        <begin position="32"/>
        <end position="41"/>
    </location>
</feature>
<dbReference type="AlphaFoldDB" id="A0A7S4VA90"/>
<protein>
    <submittedName>
        <fullName evidence="3">Uncharacterized protein</fullName>
    </submittedName>
</protein>
<feature type="region of interest" description="Disordered" evidence="1">
    <location>
        <begin position="1"/>
        <end position="60"/>
    </location>
</feature>